<dbReference type="AlphaFoldDB" id="A0A7C8KT63"/>
<proteinExistence type="inferred from homology"/>
<evidence type="ECO:0000256" key="2">
    <source>
        <dbReference type="ARBA" id="ARBA00004787"/>
    </source>
</evidence>
<feature type="site" description="Transition state stabilizer" evidence="7">
    <location>
        <position position="16"/>
    </location>
</feature>
<reference evidence="8 9" key="1">
    <citation type="submission" date="2019-10" db="EMBL/GenBank/DDBJ databases">
        <title>Gracilibacillus sp. nov. isolated from rice seeds.</title>
        <authorList>
            <person name="He S."/>
        </authorList>
    </citation>
    <scope>NUCLEOTIDE SEQUENCE [LARGE SCALE GENOMIC DNA]</scope>
    <source>
        <strain evidence="8 9">TD8</strain>
    </source>
</reference>
<comment type="catalytic activity">
    <reaction evidence="1 7">
        <text>2-C-methyl-D-erythritol 4-phosphate + CTP + H(+) = 4-CDP-2-C-methyl-D-erythritol + diphosphate</text>
        <dbReference type="Rhea" id="RHEA:13429"/>
        <dbReference type="ChEBI" id="CHEBI:15378"/>
        <dbReference type="ChEBI" id="CHEBI:33019"/>
        <dbReference type="ChEBI" id="CHEBI:37563"/>
        <dbReference type="ChEBI" id="CHEBI:57823"/>
        <dbReference type="ChEBI" id="CHEBI:58262"/>
        <dbReference type="EC" id="2.7.7.60"/>
    </reaction>
</comment>
<dbReference type="HAMAP" id="MF_00108">
    <property type="entry name" value="IspD"/>
    <property type="match status" value="1"/>
</dbReference>
<dbReference type="PANTHER" id="PTHR32125">
    <property type="entry name" value="2-C-METHYL-D-ERYTHRITOL 4-PHOSPHATE CYTIDYLYLTRANSFERASE, CHLOROPLASTIC"/>
    <property type="match status" value="1"/>
</dbReference>
<keyword evidence="4 7" id="KW-0808">Transferase</keyword>
<gene>
    <name evidence="7 8" type="primary">ispD</name>
    <name evidence="8" type="ORF">F9U64_17065</name>
</gene>
<evidence type="ECO:0000313" key="9">
    <source>
        <dbReference type="Proteomes" id="UP000480246"/>
    </source>
</evidence>
<accession>A0A7C8KT63</accession>
<dbReference type="SUPFAM" id="SSF53448">
    <property type="entry name" value="Nucleotide-diphospho-sugar transferases"/>
    <property type="match status" value="1"/>
</dbReference>
<dbReference type="CDD" id="cd02516">
    <property type="entry name" value="CDP-ME_synthetase"/>
    <property type="match status" value="1"/>
</dbReference>
<dbReference type="EC" id="2.7.7.60" evidence="7"/>
<comment type="similarity">
    <text evidence="3 7">Belongs to the IspD/TarI cytidylyltransferase family. IspD subfamily.</text>
</comment>
<dbReference type="EMBL" id="WEID01000088">
    <property type="protein sequence ID" value="KAB8127745.1"/>
    <property type="molecule type" value="Genomic_DNA"/>
</dbReference>
<comment type="caution">
    <text evidence="8">The sequence shown here is derived from an EMBL/GenBank/DDBJ whole genome shotgun (WGS) entry which is preliminary data.</text>
</comment>
<keyword evidence="9" id="KW-1185">Reference proteome</keyword>
<dbReference type="Pfam" id="PF01128">
    <property type="entry name" value="IspD"/>
    <property type="match status" value="1"/>
</dbReference>
<dbReference type="InterPro" id="IPR034683">
    <property type="entry name" value="IspD/TarI"/>
</dbReference>
<dbReference type="GO" id="GO:0050518">
    <property type="term" value="F:2-C-methyl-D-erythritol 4-phosphate cytidylyltransferase activity"/>
    <property type="evidence" value="ECO:0007669"/>
    <property type="project" value="UniProtKB-UniRule"/>
</dbReference>
<dbReference type="InterPro" id="IPR018294">
    <property type="entry name" value="ISPD_synthase_CS"/>
</dbReference>
<dbReference type="RefSeq" id="WP_153406104.1">
    <property type="nucleotide sequence ID" value="NZ_ML762441.1"/>
</dbReference>
<sequence length="233" mass="26539">MVEYHVIVLAAGQGKRMNAGKNKQFIQLQDKPLIVHTLMNFIQDEWCQSIYMVISQEDQLAMEGLLKEHFLFDHVHLVHGGKERQESGYRGIKAIQPVQPDAVVMIHDGARPFVEKKHLHQLAVTAKEEKAVLLAVQVTDTIKRKTIDSVETLDRSFLWAAQTPQAFHYSLIKKVHEMANDQEFLGTDDASLVEEFMPEQQVKIVEGSYQNVKLTTPEDLLRAELILNKKGEA</sequence>
<dbReference type="Proteomes" id="UP000480246">
    <property type="component" value="Unassembled WGS sequence"/>
</dbReference>
<dbReference type="InterPro" id="IPR029044">
    <property type="entry name" value="Nucleotide-diphossugar_trans"/>
</dbReference>
<feature type="site" description="Positions MEP for the nucleophilic attack" evidence="7">
    <location>
        <position position="213"/>
    </location>
</feature>
<dbReference type="NCBIfam" id="TIGR00453">
    <property type="entry name" value="ispD"/>
    <property type="match status" value="1"/>
</dbReference>
<dbReference type="FunFam" id="3.90.550.10:FF:000003">
    <property type="entry name" value="2-C-methyl-D-erythritol 4-phosphate cytidylyltransferase"/>
    <property type="match status" value="1"/>
</dbReference>
<evidence type="ECO:0000313" key="8">
    <source>
        <dbReference type="EMBL" id="KAB8127745.1"/>
    </source>
</evidence>
<keyword evidence="6 7" id="KW-0414">Isoprene biosynthesis</keyword>
<dbReference type="InterPro" id="IPR001228">
    <property type="entry name" value="IspD"/>
</dbReference>
<evidence type="ECO:0000256" key="1">
    <source>
        <dbReference type="ARBA" id="ARBA00001282"/>
    </source>
</evidence>
<protein>
    <recommendedName>
        <fullName evidence="7">2-C-methyl-D-erythritol 4-phosphate cytidylyltransferase</fullName>
        <ecNumber evidence="7">2.7.7.60</ecNumber>
    </recommendedName>
    <alternativeName>
        <fullName evidence="7">4-diphosphocytidyl-2C-methyl-D-erythritol synthase</fullName>
    </alternativeName>
    <alternativeName>
        <fullName evidence="7">MEP cytidylyltransferase</fullName>
        <shortName evidence="7">MCT</shortName>
    </alternativeName>
</protein>
<comment type="function">
    <text evidence="7">Catalyzes the formation of 4-diphosphocytidyl-2-C-methyl-D-erythritol from CTP and 2-C-methyl-D-erythritol 4-phosphate (MEP).</text>
</comment>
<dbReference type="OrthoDB" id="9806837at2"/>
<evidence type="ECO:0000256" key="5">
    <source>
        <dbReference type="ARBA" id="ARBA00022695"/>
    </source>
</evidence>
<dbReference type="UniPathway" id="UPA00056">
    <property type="reaction ID" value="UER00093"/>
</dbReference>
<evidence type="ECO:0000256" key="7">
    <source>
        <dbReference type="HAMAP-Rule" id="MF_00108"/>
    </source>
</evidence>
<feature type="site" description="Transition state stabilizer" evidence="7">
    <location>
        <position position="23"/>
    </location>
</feature>
<comment type="pathway">
    <text evidence="2 7">Isoprenoid biosynthesis; isopentenyl diphosphate biosynthesis via DXP pathway; isopentenyl diphosphate from 1-deoxy-D-xylulose 5-phosphate: step 2/6.</text>
</comment>
<name>A0A7C8KT63_9BACI</name>
<dbReference type="PANTHER" id="PTHR32125:SF4">
    <property type="entry name" value="2-C-METHYL-D-ERYTHRITOL 4-PHOSPHATE CYTIDYLYLTRANSFERASE, CHLOROPLASTIC"/>
    <property type="match status" value="1"/>
</dbReference>
<dbReference type="Gene3D" id="3.90.550.10">
    <property type="entry name" value="Spore Coat Polysaccharide Biosynthesis Protein SpsA, Chain A"/>
    <property type="match status" value="1"/>
</dbReference>
<organism evidence="8 9">
    <name type="scientific">Gracilibacillus oryzae</name>
    <dbReference type="NCBI Taxonomy" id="1672701"/>
    <lineage>
        <taxon>Bacteria</taxon>
        <taxon>Bacillati</taxon>
        <taxon>Bacillota</taxon>
        <taxon>Bacilli</taxon>
        <taxon>Bacillales</taxon>
        <taxon>Bacillaceae</taxon>
        <taxon>Gracilibacillus</taxon>
    </lineage>
</organism>
<evidence type="ECO:0000256" key="6">
    <source>
        <dbReference type="ARBA" id="ARBA00023229"/>
    </source>
</evidence>
<dbReference type="PROSITE" id="PS01295">
    <property type="entry name" value="ISPD"/>
    <property type="match status" value="1"/>
</dbReference>
<keyword evidence="5 7" id="KW-0548">Nucleotidyltransferase</keyword>
<dbReference type="InterPro" id="IPR050088">
    <property type="entry name" value="IspD/TarI_cytidylyltransf_bact"/>
</dbReference>
<feature type="site" description="Positions MEP for the nucleophilic attack" evidence="7">
    <location>
        <position position="155"/>
    </location>
</feature>
<evidence type="ECO:0000256" key="3">
    <source>
        <dbReference type="ARBA" id="ARBA00009789"/>
    </source>
</evidence>
<evidence type="ECO:0000256" key="4">
    <source>
        <dbReference type="ARBA" id="ARBA00022679"/>
    </source>
</evidence>
<dbReference type="GO" id="GO:0019288">
    <property type="term" value="P:isopentenyl diphosphate biosynthetic process, methylerythritol 4-phosphate pathway"/>
    <property type="evidence" value="ECO:0007669"/>
    <property type="project" value="UniProtKB-UniRule"/>
</dbReference>